<evidence type="ECO:0000313" key="3">
    <source>
        <dbReference type="Proteomes" id="UP001187346"/>
    </source>
</evidence>
<evidence type="ECO:0000313" key="2">
    <source>
        <dbReference type="EMBL" id="MDV7218060.1"/>
    </source>
</evidence>
<gene>
    <name evidence="2" type="ORF">R5A26_19115</name>
</gene>
<feature type="domain" description="Aminoglycoside phosphotransferase" evidence="1">
    <location>
        <begin position="33"/>
        <end position="254"/>
    </location>
</feature>
<evidence type="ECO:0000259" key="1">
    <source>
        <dbReference type="Pfam" id="PF01636"/>
    </source>
</evidence>
<dbReference type="InterPro" id="IPR002575">
    <property type="entry name" value="Aminoglycoside_PTrfase"/>
</dbReference>
<dbReference type="CDD" id="cd05154">
    <property type="entry name" value="ACAD10_11_N-like"/>
    <property type="match status" value="1"/>
</dbReference>
<proteinExistence type="predicted"/>
<protein>
    <submittedName>
        <fullName evidence="2">Phosphotransferase family protein</fullName>
    </submittedName>
</protein>
<dbReference type="PANTHER" id="PTHR47829:SF1">
    <property type="entry name" value="HAD FAMILY PHOSPHATASE"/>
    <property type="match status" value="1"/>
</dbReference>
<dbReference type="InterPro" id="IPR052898">
    <property type="entry name" value="ACAD10-like"/>
</dbReference>
<dbReference type="Proteomes" id="UP001187346">
    <property type="component" value="Unassembled WGS sequence"/>
</dbReference>
<sequence length="349" mass="38039">MSTDLPGLPAVDIEKWLRETQPDLLDGGPWQAELISGGLSNITYRLRLPHGTVILRRPPLGEVLPSAHDMKREYRVQTALAGTEVPVPRTLALCTDPDVLGCPFYVMAEVPGVVVRTAEDTAGLAPEARSTLADGLVNTLADLHRIDPASIGLADFGRPYGYCARQVSRWGEQWRRSHTRRLPDMDVLLNRLADHVPERSDASIVHGDYRLDNTIVDLDGPPRIAGVLDWELSTLGDPLADLAMTLTYWHDRDDTDRELIPVAVGVTTQPGFPSSREVAGKYAQLTGRDLSLLPFYLAFSAMKLAVILEGVHARYLGGQTVSDGYEGAGAAVPVLVSKALRELRGLGRA</sequence>
<keyword evidence="3" id="KW-1185">Reference proteome</keyword>
<name>A0ABU4FFL1_9ACTN</name>
<comment type="caution">
    <text evidence="2">The sequence shown here is derived from an EMBL/GenBank/DDBJ whole genome shotgun (WGS) entry which is preliminary data.</text>
</comment>
<organism evidence="2 3">
    <name type="scientific">Streptomyces prunicolor</name>
    <dbReference type="NCBI Taxonomy" id="67348"/>
    <lineage>
        <taxon>Bacteria</taxon>
        <taxon>Bacillati</taxon>
        <taxon>Actinomycetota</taxon>
        <taxon>Actinomycetes</taxon>
        <taxon>Kitasatosporales</taxon>
        <taxon>Streptomycetaceae</taxon>
        <taxon>Streptomyces</taxon>
    </lineage>
</organism>
<dbReference type="InterPro" id="IPR011009">
    <property type="entry name" value="Kinase-like_dom_sf"/>
</dbReference>
<dbReference type="PANTHER" id="PTHR47829">
    <property type="entry name" value="HYDROLASE, PUTATIVE (AFU_ORTHOLOGUE AFUA_1G12880)-RELATED"/>
    <property type="match status" value="1"/>
</dbReference>
<dbReference type="EMBL" id="JAWMAJ010000058">
    <property type="protein sequence ID" value="MDV7218060.1"/>
    <property type="molecule type" value="Genomic_DNA"/>
</dbReference>
<dbReference type="Gene3D" id="3.90.1200.10">
    <property type="match status" value="1"/>
</dbReference>
<dbReference type="Gene3D" id="3.30.200.20">
    <property type="entry name" value="Phosphorylase Kinase, domain 1"/>
    <property type="match status" value="1"/>
</dbReference>
<dbReference type="Pfam" id="PF01636">
    <property type="entry name" value="APH"/>
    <property type="match status" value="1"/>
</dbReference>
<accession>A0ABU4FFL1</accession>
<reference evidence="2 3" key="1">
    <citation type="submission" date="2023-10" db="EMBL/GenBank/DDBJ databases">
        <title>Characterization of rhizosphere-enriched actinobacteria from wheat plants lab-grown on chernevaya soil.</title>
        <authorList>
            <person name="Tikhonova E.N."/>
            <person name="Konopkin A."/>
            <person name="Kravchenko I.K."/>
        </authorList>
    </citation>
    <scope>NUCLEOTIDE SEQUENCE [LARGE SCALE GENOMIC DNA]</scope>
    <source>
        <strain evidence="2 3">RR29</strain>
    </source>
</reference>
<dbReference type="RefSeq" id="WP_317772238.1">
    <property type="nucleotide sequence ID" value="NZ_JAWMAJ010000058.1"/>
</dbReference>
<dbReference type="InterPro" id="IPR041726">
    <property type="entry name" value="ACAD10_11_N"/>
</dbReference>
<dbReference type="SUPFAM" id="SSF56112">
    <property type="entry name" value="Protein kinase-like (PK-like)"/>
    <property type="match status" value="1"/>
</dbReference>